<keyword evidence="4" id="KW-1133">Transmembrane helix</keyword>
<dbReference type="PROSITE" id="PS50005">
    <property type="entry name" value="TPR"/>
    <property type="match status" value="1"/>
</dbReference>
<evidence type="ECO:0000256" key="3">
    <source>
        <dbReference type="SAM" id="MobiDB-lite"/>
    </source>
</evidence>
<feature type="transmembrane region" description="Helical" evidence="4">
    <location>
        <begin position="6"/>
        <end position="27"/>
    </location>
</feature>
<protein>
    <submittedName>
        <fullName evidence="5">Uncharacterized protein</fullName>
    </submittedName>
</protein>
<keyword evidence="4" id="KW-0472">Membrane</keyword>
<organism evidence="5 6">
    <name type="scientific">Hyalangium minutum</name>
    <dbReference type="NCBI Taxonomy" id="394096"/>
    <lineage>
        <taxon>Bacteria</taxon>
        <taxon>Pseudomonadati</taxon>
        <taxon>Myxococcota</taxon>
        <taxon>Myxococcia</taxon>
        <taxon>Myxococcales</taxon>
        <taxon>Cystobacterineae</taxon>
        <taxon>Archangiaceae</taxon>
        <taxon>Hyalangium</taxon>
    </lineage>
</organism>
<name>A0A085WG65_9BACT</name>
<reference evidence="5 6" key="1">
    <citation type="submission" date="2014-04" db="EMBL/GenBank/DDBJ databases">
        <title>Genome assembly of Hyalangium minutum DSM 14724.</title>
        <authorList>
            <person name="Sharma G."/>
            <person name="Subramanian S."/>
        </authorList>
    </citation>
    <scope>NUCLEOTIDE SEQUENCE [LARGE SCALE GENOMIC DNA]</scope>
    <source>
        <strain evidence="5 6">DSM 14724</strain>
    </source>
</reference>
<dbReference type="RefSeq" id="WP_044191685.1">
    <property type="nucleotide sequence ID" value="NZ_JMCB01000009.1"/>
</dbReference>
<feature type="compositionally biased region" description="Low complexity" evidence="3">
    <location>
        <begin position="103"/>
        <end position="122"/>
    </location>
</feature>
<evidence type="ECO:0000256" key="1">
    <source>
        <dbReference type="PROSITE-ProRule" id="PRU00339"/>
    </source>
</evidence>
<feature type="transmembrane region" description="Helical" evidence="4">
    <location>
        <begin position="132"/>
        <end position="153"/>
    </location>
</feature>
<keyword evidence="1" id="KW-0802">TPR repeat</keyword>
<dbReference type="OrthoDB" id="5380402at2"/>
<dbReference type="Gene3D" id="1.25.40.10">
    <property type="entry name" value="Tetratricopeptide repeat domain"/>
    <property type="match status" value="1"/>
</dbReference>
<feature type="region of interest" description="Disordered" evidence="3">
    <location>
        <begin position="100"/>
        <end position="122"/>
    </location>
</feature>
<dbReference type="EMBL" id="JMCB01000009">
    <property type="protein sequence ID" value="KFE66678.1"/>
    <property type="molecule type" value="Genomic_DNA"/>
</dbReference>
<evidence type="ECO:0000313" key="5">
    <source>
        <dbReference type="EMBL" id="KFE66678.1"/>
    </source>
</evidence>
<keyword evidence="4" id="KW-0812">Transmembrane</keyword>
<keyword evidence="2" id="KW-0175">Coiled coil</keyword>
<comment type="caution">
    <text evidence="5">The sequence shown here is derived from an EMBL/GenBank/DDBJ whole genome shotgun (WGS) entry which is preliminary data.</text>
</comment>
<accession>A0A085WG65</accession>
<sequence>MTPQTNWTPGIIALVVSLLCGIGYLLLQRSKGSAPPTPEPQKDGVLDDLERRAQSLIEQLKELVAEKHNLSPEQFQAEKSRLELEAAAALRARDEYLQKRKPGTAGTPGSPAAAPGQAAPAPTGFAARNPQLVGALWGAGVVVFFGTLGYLLVSEQRARDDGMEATGRLPPGQSGMGQQQDPGQMPPQEDPQYAEALERLRNNPSDLEASGFVGHEMIRNRQLDEAERITKKALAVDPFHIESRVHLGVLHAIRGDASGAEQELLVLADTYPGAQEALLFLGFIHLQSGNRPRALEFFERFTVEVPRDQQPPGLDAAIAQLRQEVGGAP</sequence>
<dbReference type="Proteomes" id="UP000028725">
    <property type="component" value="Unassembled WGS sequence"/>
</dbReference>
<proteinExistence type="predicted"/>
<feature type="compositionally biased region" description="Low complexity" evidence="3">
    <location>
        <begin position="170"/>
        <end position="183"/>
    </location>
</feature>
<dbReference type="AlphaFoldDB" id="A0A085WG65"/>
<feature type="repeat" description="TPR" evidence="1">
    <location>
        <begin position="275"/>
        <end position="308"/>
    </location>
</feature>
<keyword evidence="6" id="KW-1185">Reference proteome</keyword>
<dbReference type="STRING" id="394096.DB31_8892"/>
<evidence type="ECO:0000256" key="2">
    <source>
        <dbReference type="SAM" id="Coils"/>
    </source>
</evidence>
<dbReference type="InterPro" id="IPR019734">
    <property type="entry name" value="TPR_rpt"/>
</dbReference>
<evidence type="ECO:0000256" key="4">
    <source>
        <dbReference type="SAM" id="Phobius"/>
    </source>
</evidence>
<dbReference type="InterPro" id="IPR011990">
    <property type="entry name" value="TPR-like_helical_dom_sf"/>
</dbReference>
<feature type="region of interest" description="Disordered" evidence="3">
    <location>
        <begin position="161"/>
        <end position="190"/>
    </location>
</feature>
<gene>
    <name evidence="5" type="ORF">DB31_8892</name>
</gene>
<dbReference type="PATRIC" id="fig|394096.3.peg.4922"/>
<dbReference type="SUPFAM" id="SSF48452">
    <property type="entry name" value="TPR-like"/>
    <property type="match status" value="1"/>
</dbReference>
<evidence type="ECO:0000313" key="6">
    <source>
        <dbReference type="Proteomes" id="UP000028725"/>
    </source>
</evidence>
<feature type="coiled-coil region" evidence="2">
    <location>
        <begin position="46"/>
        <end position="99"/>
    </location>
</feature>